<evidence type="ECO:0000313" key="6">
    <source>
        <dbReference type="EMBL" id="CAK9186495.1"/>
    </source>
</evidence>
<name>A0ABC8UZI3_9AQUA</name>
<keyword evidence="3" id="KW-0479">Metal-binding</keyword>
<dbReference type="Gene3D" id="1.10.630.10">
    <property type="entry name" value="Cytochrome P450"/>
    <property type="match status" value="1"/>
</dbReference>
<dbReference type="PANTHER" id="PTHR24296">
    <property type="entry name" value="CYTOCHROME P450"/>
    <property type="match status" value="1"/>
</dbReference>
<protein>
    <recommendedName>
        <fullName evidence="8">Cytochrome P450</fullName>
    </recommendedName>
</protein>
<dbReference type="AlphaFoldDB" id="A0ABC8UZI3"/>
<evidence type="ECO:0000256" key="1">
    <source>
        <dbReference type="ARBA" id="ARBA00001971"/>
    </source>
</evidence>
<dbReference type="SUPFAM" id="SSF48264">
    <property type="entry name" value="Cytochrome P450"/>
    <property type="match status" value="1"/>
</dbReference>
<evidence type="ECO:0000256" key="4">
    <source>
        <dbReference type="ARBA" id="ARBA00023002"/>
    </source>
</evidence>
<organism evidence="6 7">
    <name type="scientific">Ilex paraguariensis</name>
    <name type="common">yerba mate</name>
    <dbReference type="NCBI Taxonomy" id="185542"/>
    <lineage>
        <taxon>Eukaryota</taxon>
        <taxon>Viridiplantae</taxon>
        <taxon>Streptophyta</taxon>
        <taxon>Embryophyta</taxon>
        <taxon>Tracheophyta</taxon>
        <taxon>Spermatophyta</taxon>
        <taxon>Magnoliopsida</taxon>
        <taxon>eudicotyledons</taxon>
        <taxon>Gunneridae</taxon>
        <taxon>Pentapetalae</taxon>
        <taxon>asterids</taxon>
        <taxon>campanulids</taxon>
        <taxon>Aquifoliales</taxon>
        <taxon>Aquifoliaceae</taxon>
        <taxon>Ilex</taxon>
    </lineage>
</organism>
<keyword evidence="4" id="KW-0560">Oxidoreductase</keyword>
<comment type="cofactor">
    <cofactor evidence="1">
        <name>heme</name>
        <dbReference type="ChEBI" id="CHEBI:30413"/>
    </cofactor>
</comment>
<evidence type="ECO:0000256" key="3">
    <source>
        <dbReference type="ARBA" id="ARBA00022723"/>
    </source>
</evidence>
<sequence>MKLSMKDLFMKSTLDSIFKVAFGVELDSMCGSSEEGRIFSNAFDDASAVTLRRYVDILWKIKKALNIGSEAELKRNIKVADDFVFKLICSKTEQMHKSQDDSSVSESLQGFCF</sequence>
<gene>
    <name evidence="6" type="ORF">ILEXP_LOCUS56990</name>
</gene>
<dbReference type="EMBL" id="CAUOFW020009613">
    <property type="protein sequence ID" value="CAK9186495.1"/>
    <property type="molecule type" value="Genomic_DNA"/>
</dbReference>
<keyword evidence="7" id="KW-1185">Reference proteome</keyword>
<dbReference type="Proteomes" id="UP001642360">
    <property type="component" value="Unassembled WGS sequence"/>
</dbReference>
<evidence type="ECO:0000256" key="2">
    <source>
        <dbReference type="ARBA" id="ARBA00010617"/>
    </source>
</evidence>
<dbReference type="GO" id="GO:0016491">
    <property type="term" value="F:oxidoreductase activity"/>
    <property type="evidence" value="ECO:0007669"/>
    <property type="project" value="UniProtKB-KW"/>
</dbReference>
<evidence type="ECO:0008006" key="8">
    <source>
        <dbReference type="Google" id="ProtNLM"/>
    </source>
</evidence>
<proteinExistence type="inferred from homology"/>
<dbReference type="InterPro" id="IPR036396">
    <property type="entry name" value="Cyt_P450_sf"/>
</dbReference>
<evidence type="ECO:0000313" key="7">
    <source>
        <dbReference type="Proteomes" id="UP001642360"/>
    </source>
</evidence>
<accession>A0ABC8UZI3</accession>
<comment type="similarity">
    <text evidence="2">Belongs to the cytochrome P450 family.</text>
</comment>
<reference evidence="6 7" key="1">
    <citation type="submission" date="2024-02" db="EMBL/GenBank/DDBJ databases">
        <authorList>
            <person name="Vignale AGUSTIN F."/>
            <person name="Sosa J E."/>
            <person name="Modenutti C."/>
        </authorList>
    </citation>
    <scope>NUCLEOTIDE SEQUENCE [LARGE SCALE GENOMIC DNA]</scope>
</reference>
<comment type="caution">
    <text evidence="6">The sequence shown here is derived from an EMBL/GenBank/DDBJ whole genome shotgun (WGS) entry which is preliminary data.</text>
</comment>
<evidence type="ECO:0000256" key="5">
    <source>
        <dbReference type="ARBA" id="ARBA00023004"/>
    </source>
</evidence>
<keyword evidence="5" id="KW-0408">Iron</keyword>
<dbReference type="GO" id="GO:0046872">
    <property type="term" value="F:metal ion binding"/>
    <property type="evidence" value="ECO:0007669"/>
    <property type="project" value="UniProtKB-KW"/>
</dbReference>